<keyword evidence="3" id="KW-1185">Reference proteome</keyword>
<name>A0AAN9EAH3_CROPI</name>
<dbReference type="Pfam" id="PF07712">
    <property type="entry name" value="SURNod19"/>
    <property type="match status" value="1"/>
</dbReference>
<feature type="signal peptide" evidence="1">
    <location>
        <begin position="1"/>
        <end position="33"/>
    </location>
</feature>
<dbReference type="Proteomes" id="UP001372338">
    <property type="component" value="Unassembled WGS sequence"/>
</dbReference>
<feature type="chain" id="PRO_5042989116" description="Stress up-regulated Nod 19 protein" evidence="1">
    <location>
        <begin position="34"/>
        <end position="410"/>
    </location>
</feature>
<evidence type="ECO:0000313" key="2">
    <source>
        <dbReference type="EMBL" id="KAK7246157.1"/>
    </source>
</evidence>
<dbReference type="InterPro" id="IPR011692">
    <property type="entry name" value="Stress_up-reg_Nod19"/>
</dbReference>
<evidence type="ECO:0000256" key="1">
    <source>
        <dbReference type="SAM" id="SignalP"/>
    </source>
</evidence>
<dbReference type="AlphaFoldDB" id="A0AAN9EAH3"/>
<proteinExistence type="predicted"/>
<sequence>MKKCFVFQDWLVSWAIFQLLLLVSVVQLPHSAATFEKNVKSTVFLSPKFELGPGSVANKFYFDVDFPRGHIALKSFNAEVVDEAGNPVPLQEIYLHHWLVERYYHPKNVTDPSQNIVWARNSGLCQDNTLGQNFGLGSETRKTATYIPHPFGIEIGNPAEIPEGGYAEKWFINVHAIDTRGVQDRIGCIECRCDLYNVTKDADGNPLSKDYIGGLDCCPDNVQCKLQKGFQGPKKSFYLRYTVKWINWNKFVVPVKIYIFDVTDTLKISNKSQGISPKHDCLVEYQVEQCSKKGSSCVDVQRTSLPMERGGYVIYGVGHQHVGAIGSTLYGQDGKVICTSIPKYGTGKEAGNEKGYVVGMSTCYPKPGSIKITNGEIVTLEVNYSSIKMHSGVMGLFYILVAEDLPPWHS</sequence>
<reference evidence="2 3" key="1">
    <citation type="submission" date="2024-01" db="EMBL/GenBank/DDBJ databases">
        <title>The genomes of 5 underutilized Papilionoideae crops provide insights into root nodulation and disease resistanc.</title>
        <authorList>
            <person name="Yuan L."/>
        </authorList>
    </citation>
    <scope>NUCLEOTIDE SEQUENCE [LARGE SCALE GENOMIC DNA]</scope>
    <source>
        <strain evidence="2">ZHUSHIDOU_FW_LH</strain>
        <tissue evidence="2">Leaf</tissue>
    </source>
</reference>
<protein>
    <recommendedName>
        <fullName evidence="4">Stress up-regulated Nod 19 protein</fullName>
    </recommendedName>
</protein>
<comment type="caution">
    <text evidence="2">The sequence shown here is derived from an EMBL/GenBank/DDBJ whole genome shotgun (WGS) entry which is preliminary data.</text>
</comment>
<gene>
    <name evidence="2" type="ORF">RIF29_41017</name>
</gene>
<accession>A0AAN9EAH3</accession>
<evidence type="ECO:0000313" key="3">
    <source>
        <dbReference type="Proteomes" id="UP001372338"/>
    </source>
</evidence>
<evidence type="ECO:0008006" key="4">
    <source>
        <dbReference type="Google" id="ProtNLM"/>
    </source>
</evidence>
<dbReference type="PANTHER" id="PTHR33390">
    <property type="entry name" value="STRESS UP-REGULATED NOD 19 PROTEIN"/>
    <property type="match status" value="1"/>
</dbReference>
<dbReference type="EMBL" id="JAYWIO010000008">
    <property type="protein sequence ID" value="KAK7246157.1"/>
    <property type="molecule type" value="Genomic_DNA"/>
</dbReference>
<organism evidence="2 3">
    <name type="scientific">Crotalaria pallida</name>
    <name type="common">Smooth rattlebox</name>
    <name type="synonym">Crotalaria striata</name>
    <dbReference type="NCBI Taxonomy" id="3830"/>
    <lineage>
        <taxon>Eukaryota</taxon>
        <taxon>Viridiplantae</taxon>
        <taxon>Streptophyta</taxon>
        <taxon>Embryophyta</taxon>
        <taxon>Tracheophyta</taxon>
        <taxon>Spermatophyta</taxon>
        <taxon>Magnoliopsida</taxon>
        <taxon>eudicotyledons</taxon>
        <taxon>Gunneridae</taxon>
        <taxon>Pentapetalae</taxon>
        <taxon>rosids</taxon>
        <taxon>fabids</taxon>
        <taxon>Fabales</taxon>
        <taxon>Fabaceae</taxon>
        <taxon>Papilionoideae</taxon>
        <taxon>50 kb inversion clade</taxon>
        <taxon>genistoids sensu lato</taxon>
        <taxon>core genistoids</taxon>
        <taxon>Crotalarieae</taxon>
        <taxon>Crotalaria</taxon>
    </lineage>
</organism>
<keyword evidence="1" id="KW-0732">Signal</keyword>
<dbReference type="PANTHER" id="PTHR33390:SF5">
    <property type="entry name" value="STRESS UP-REGULATED NOD 19-RELATED"/>
    <property type="match status" value="1"/>
</dbReference>